<proteinExistence type="predicted"/>
<keyword evidence="2" id="KW-1185">Reference proteome</keyword>
<sequence length="36" mass="4267">MRDKRRWSRDKVVVPIFSYSQDTPISPLKHSVPWGP</sequence>
<accession>A0A834WAR2</accession>
<comment type="caution">
    <text evidence="1">The sequence shown here is derived from an EMBL/GenBank/DDBJ whole genome shotgun (WGS) entry which is preliminary data.</text>
</comment>
<dbReference type="AlphaFoldDB" id="A0A834WAR2"/>
<organism evidence="1 2">
    <name type="scientific">Senna tora</name>
    <dbReference type="NCBI Taxonomy" id="362788"/>
    <lineage>
        <taxon>Eukaryota</taxon>
        <taxon>Viridiplantae</taxon>
        <taxon>Streptophyta</taxon>
        <taxon>Embryophyta</taxon>
        <taxon>Tracheophyta</taxon>
        <taxon>Spermatophyta</taxon>
        <taxon>Magnoliopsida</taxon>
        <taxon>eudicotyledons</taxon>
        <taxon>Gunneridae</taxon>
        <taxon>Pentapetalae</taxon>
        <taxon>rosids</taxon>
        <taxon>fabids</taxon>
        <taxon>Fabales</taxon>
        <taxon>Fabaceae</taxon>
        <taxon>Caesalpinioideae</taxon>
        <taxon>Cassia clade</taxon>
        <taxon>Senna</taxon>
    </lineage>
</organism>
<evidence type="ECO:0000313" key="2">
    <source>
        <dbReference type="Proteomes" id="UP000634136"/>
    </source>
</evidence>
<dbReference type="Proteomes" id="UP000634136">
    <property type="component" value="Unassembled WGS sequence"/>
</dbReference>
<protein>
    <submittedName>
        <fullName evidence="1">Uncharacterized protein</fullName>
    </submittedName>
</protein>
<dbReference type="EMBL" id="JAAIUW010000011">
    <property type="protein sequence ID" value="KAF7810259.1"/>
    <property type="molecule type" value="Genomic_DNA"/>
</dbReference>
<reference evidence="1" key="1">
    <citation type="submission" date="2020-09" db="EMBL/GenBank/DDBJ databases">
        <title>Genome-Enabled Discovery of Anthraquinone Biosynthesis in Senna tora.</title>
        <authorList>
            <person name="Kang S.-H."/>
            <person name="Pandey R.P."/>
            <person name="Lee C.-M."/>
            <person name="Sim J.-S."/>
            <person name="Jeong J.-T."/>
            <person name="Choi B.-S."/>
            <person name="Jung M."/>
            <person name="Ginzburg D."/>
            <person name="Zhao K."/>
            <person name="Won S.Y."/>
            <person name="Oh T.-J."/>
            <person name="Yu Y."/>
            <person name="Kim N.-H."/>
            <person name="Lee O.R."/>
            <person name="Lee T.-H."/>
            <person name="Bashyal P."/>
            <person name="Kim T.-S."/>
            <person name="Lee W.-H."/>
            <person name="Kawkins C."/>
            <person name="Kim C.-K."/>
            <person name="Kim J.S."/>
            <person name="Ahn B.O."/>
            <person name="Rhee S.Y."/>
            <person name="Sohng J.K."/>
        </authorList>
    </citation>
    <scope>NUCLEOTIDE SEQUENCE</scope>
    <source>
        <tissue evidence="1">Leaf</tissue>
    </source>
</reference>
<name>A0A834WAR2_9FABA</name>
<evidence type="ECO:0000313" key="1">
    <source>
        <dbReference type="EMBL" id="KAF7810259.1"/>
    </source>
</evidence>
<gene>
    <name evidence="1" type="ORF">G2W53_037002</name>
</gene>